<evidence type="ECO:0000256" key="4">
    <source>
        <dbReference type="ARBA" id="ARBA00023134"/>
    </source>
</evidence>
<protein>
    <recommendedName>
        <fullName evidence="8">RGS domain-containing protein</fullName>
    </recommendedName>
</protein>
<dbReference type="PROSITE" id="PS50132">
    <property type="entry name" value="RGS"/>
    <property type="match status" value="1"/>
</dbReference>
<dbReference type="OrthoDB" id="9984778at2759"/>
<keyword evidence="10" id="KW-1185">Reference proteome</keyword>
<dbReference type="GO" id="GO:0051646">
    <property type="term" value="P:mitochondrion localization"/>
    <property type="evidence" value="ECO:0007669"/>
    <property type="project" value="TreeGrafter"/>
</dbReference>
<keyword evidence="2" id="KW-0547">Nucleotide-binding</keyword>
<accession>A0A1Y2ADX0</accession>
<evidence type="ECO:0000256" key="5">
    <source>
        <dbReference type="ARBA" id="ARBA00023136"/>
    </source>
</evidence>
<keyword evidence="6" id="KW-0175">Coiled coil</keyword>
<evidence type="ECO:0000313" key="9">
    <source>
        <dbReference type="EMBL" id="ORY20664.1"/>
    </source>
</evidence>
<dbReference type="PANTHER" id="PTHR10465">
    <property type="entry name" value="TRANSMEMBRANE GTPASE FZO1"/>
    <property type="match status" value="1"/>
</dbReference>
<dbReference type="InterPro" id="IPR045063">
    <property type="entry name" value="Dynamin_N"/>
</dbReference>
<dbReference type="InterPro" id="IPR027094">
    <property type="entry name" value="Mitofusin_fam"/>
</dbReference>
<dbReference type="Gene3D" id="3.40.50.300">
    <property type="entry name" value="P-loop containing nucleotide triphosphate hydrolases"/>
    <property type="match status" value="1"/>
</dbReference>
<evidence type="ECO:0000256" key="6">
    <source>
        <dbReference type="SAM" id="Coils"/>
    </source>
</evidence>
<dbReference type="GO" id="GO:0005741">
    <property type="term" value="C:mitochondrial outer membrane"/>
    <property type="evidence" value="ECO:0007669"/>
    <property type="project" value="TreeGrafter"/>
</dbReference>
<feature type="coiled-coil region" evidence="6">
    <location>
        <begin position="762"/>
        <end position="807"/>
    </location>
</feature>
<evidence type="ECO:0000256" key="1">
    <source>
        <dbReference type="ARBA" id="ARBA00004370"/>
    </source>
</evidence>
<dbReference type="GO" id="GO:0008053">
    <property type="term" value="P:mitochondrial fusion"/>
    <property type="evidence" value="ECO:0007669"/>
    <property type="project" value="TreeGrafter"/>
</dbReference>
<sequence length="808" mass="96068">MGKKSNKTLMDQIEIENRFNNEIDKSESKRENLLDIYLNSKSSLEKFLEEFPMFKRAKVNEKESIVDCTKILENKMKGLSELTTRILIAGDANAGKTTFINCLSGKTLIKPSSCPCNAVRIEIKSSEFNEGKEEIHQFADLKQYDPKNKETYTLLNLNDFNKILRKIKEDDSERNFTIYYTVSYDNLFNYNNIYISMVEFEGLNVNSFDTENMTNSQYQFDCIIFLIKATIGFTDSVKNFLNAAVNQNNFKYFFFVINKNDEVDEEEVSDNKIKIMDNIKKNYNDTYKNKDNLVHFIVAEKEKEDDEMKTAFEKLIYCLKKYLFIEKDKSKYSTYIGYLDNVLKNTIKTCEDEIAKKEMEIKKNNNSKIDIKTKFHENRANVNKMVKLLIKEIRNHYEKEHNDIKNIEEEEEESKNKSKSKSKNETKQNRTKRSIFSGLPVTDMKTDVIKNSKKAYSIIKKGKHHNEKTIDEELNNFIKFFEYKKSKSETNIYNKILEIINEKKEINKIITDRMIINYLSINEFYIISDFITNMMIDVKIKLDDRKKDYYKLKFENFCNNDLLNLINQDPLNNEENILSQKYRDDVLNKIGSSMNDELNKYLKEIKKDLNDWLLKKTITKLEDKNFSKLVENLTTIKILKSIKDEQKIQDEDNEEEKSNLVDKEFIQVEENFFKKVISYIVNYVVVNFIFPGEKNNHINKYIYDLVKNYLKKGDKYTKIIDILFKEIIKGINNYFKYKYIKEFASNSYYANMKYVKKKYDQCKKYMNELKTINEDFDEENKTLSKEIEKLKTKIEEFEKLKSELSKIK</sequence>
<name>A0A1Y2ADX0_9FUNG</name>
<dbReference type="GO" id="GO:0003924">
    <property type="term" value="F:GTPase activity"/>
    <property type="evidence" value="ECO:0007669"/>
    <property type="project" value="InterPro"/>
</dbReference>
<dbReference type="Proteomes" id="UP000193920">
    <property type="component" value="Unassembled WGS sequence"/>
</dbReference>
<dbReference type="STRING" id="1754190.A0A1Y2ADX0"/>
<dbReference type="EMBL" id="MCOG01000283">
    <property type="protein sequence ID" value="ORY20664.1"/>
    <property type="molecule type" value="Genomic_DNA"/>
</dbReference>
<keyword evidence="3" id="KW-0378">Hydrolase</keyword>
<feature type="domain" description="RGS" evidence="8">
    <location>
        <begin position="611"/>
        <end position="753"/>
    </location>
</feature>
<proteinExistence type="predicted"/>
<evidence type="ECO:0000256" key="2">
    <source>
        <dbReference type="ARBA" id="ARBA00022741"/>
    </source>
</evidence>
<evidence type="ECO:0000256" key="3">
    <source>
        <dbReference type="ARBA" id="ARBA00022801"/>
    </source>
</evidence>
<reference evidence="9 10" key="1">
    <citation type="submission" date="2016-08" db="EMBL/GenBank/DDBJ databases">
        <title>A Parts List for Fungal Cellulosomes Revealed by Comparative Genomics.</title>
        <authorList>
            <consortium name="DOE Joint Genome Institute"/>
            <person name="Haitjema C.H."/>
            <person name="Gilmore S.P."/>
            <person name="Henske J.K."/>
            <person name="Solomon K.V."/>
            <person name="De Groot R."/>
            <person name="Kuo A."/>
            <person name="Mondo S.J."/>
            <person name="Salamov A.A."/>
            <person name="Labutti K."/>
            <person name="Zhao Z."/>
            <person name="Chiniquy J."/>
            <person name="Barry K."/>
            <person name="Brewer H.M."/>
            <person name="Purvine S.O."/>
            <person name="Wright A.T."/>
            <person name="Boxma B."/>
            <person name="Van Alen T."/>
            <person name="Hackstein J.H."/>
            <person name="Baker S.E."/>
            <person name="Grigoriev I.V."/>
            <person name="O'Malley M.A."/>
        </authorList>
    </citation>
    <scope>NUCLEOTIDE SEQUENCE [LARGE SCALE GENOMIC DNA]</scope>
    <source>
        <strain evidence="9 10">G1</strain>
    </source>
</reference>
<comment type="subcellular location">
    <subcellularLocation>
        <location evidence="1">Membrane</location>
    </subcellularLocation>
</comment>
<dbReference type="PANTHER" id="PTHR10465:SF0">
    <property type="entry name" value="SARCALUMENIN"/>
    <property type="match status" value="1"/>
</dbReference>
<keyword evidence="5" id="KW-0472">Membrane</keyword>
<dbReference type="GO" id="GO:0005525">
    <property type="term" value="F:GTP binding"/>
    <property type="evidence" value="ECO:0007669"/>
    <property type="project" value="UniProtKB-KW"/>
</dbReference>
<evidence type="ECO:0000313" key="10">
    <source>
        <dbReference type="Proteomes" id="UP000193920"/>
    </source>
</evidence>
<evidence type="ECO:0000256" key="7">
    <source>
        <dbReference type="SAM" id="MobiDB-lite"/>
    </source>
</evidence>
<dbReference type="AlphaFoldDB" id="A0A1Y2ADX0"/>
<evidence type="ECO:0000259" key="8">
    <source>
        <dbReference type="PROSITE" id="PS50132"/>
    </source>
</evidence>
<keyword evidence="4" id="KW-0342">GTP-binding</keyword>
<feature type="region of interest" description="Disordered" evidence="7">
    <location>
        <begin position="408"/>
        <end position="435"/>
    </location>
</feature>
<gene>
    <name evidence="9" type="ORF">LY90DRAFT_633542</name>
</gene>
<comment type="caution">
    <text evidence="9">The sequence shown here is derived from an EMBL/GenBank/DDBJ whole genome shotgun (WGS) entry which is preliminary data.</text>
</comment>
<dbReference type="Pfam" id="PF00350">
    <property type="entry name" value="Dynamin_N"/>
    <property type="match status" value="1"/>
</dbReference>
<dbReference type="SUPFAM" id="SSF52540">
    <property type="entry name" value="P-loop containing nucleoside triphosphate hydrolases"/>
    <property type="match status" value="1"/>
</dbReference>
<organism evidence="9 10">
    <name type="scientific">Neocallimastix californiae</name>
    <dbReference type="NCBI Taxonomy" id="1754190"/>
    <lineage>
        <taxon>Eukaryota</taxon>
        <taxon>Fungi</taxon>
        <taxon>Fungi incertae sedis</taxon>
        <taxon>Chytridiomycota</taxon>
        <taxon>Chytridiomycota incertae sedis</taxon>
        <taxon>Neocallimastigomycetes</taxon>
        <taxon>Neocallimastigales</taxon>
        <taxon>Neocallimastigaceae</taxon>
        <taxon>Neocallimastix</taxon>
    </lineage>
</organism>
<dbReference type="InterPro" id="IPR016137">
    <property type="entry name" value="RGS"/>
</dbReference>
<dbReference type="InterPro" id="IPR027417">
    <property type="entry name" value="P-loop_NTPase"/>
</dbReference>